<feature type="compositionally biased region" description="Basic and acidic residues" evidence="1">
    <location>
        <begin position="119"/>
        <end position="132"/>
    </location>
</feature>
<reference evidence="2 3" key="1">
    <citation type="journal article" date="2013" name="Proc. Natl. Acad. Sci. U.S.A.">
        <title>The king cobra genome reveals dynamic gene evolution and adaptation in the snake venom system.</title>
        <authorList>
            <person name="Vonk F.J."/>
            <person name="Casewell N.R."/>
            <person name="Henkel C.V."/>
            <person name="Heimberg A.M."/>
            <person name="Jansen H.J."/>
            <person name="McCleary R.J."/>
            <person name="Kerkkamp H.M."/>
            <person name="Vos R.A."/>
            <person name="Guerreiro I."/>
            <person name="Calvete J.J."/>
            <person name="Wuster W."/>
            <person name="Woods A.E."/>
            <person name="Logan J.M."/>
            <person name="Harrison R.A."/>
            <person name="Castoe T.A."/>
            <person name="de Koning A.P."/>
            <person name="Pollock D.D."/>
            <person name="Yandell M."/>
            <person name="Calderon D."/>
            <person name="Renjifo C."/>
            <person name="Currier R.B."/>
            <person name="Salgado D."/>
            <person name="Pla D."/>
            <person name="Sanz L."/>
            <person name="Hyder A.S."/>
            <person name="Ribeiro J.M."/>
            <person name="Arntzen J.W."/>
            <person name="van den Thillart G.E."/>
            <person name="Boetzer M."/>
            <person name="Pirovano W."/>
            <person name="Dirks R.P."/>
            <person name="Spaink H.P."/>
            <person name="Duboule D."/>
            <person name="McGlinn E."/>
            <person name="Kini R.M."/>
            <person name="Richardson M.K."/>
        </authorList>
    </citation>
    <scope>NUCLEOTIDE SEQUENCE</scope>
    <source>
        <tissue evidence="2">Blood</tissue>
    </source>
</reference>
<evidence type="ECO:0000313" key="3">
    <source>
        <dbReference type="Proteomes" id="UP000018936"/>
    </source>
</evidence>
<proteinExistence type="predicted"/>
<organism evidence="2 3">
    <name type="scientific">Ophiophagus hannah</name>
    <name type="common">King cobra</name>
    <name type="synonym">Naja hannah</name>
    <dbReference type="NCBI Taxonomy" id="8665"/>
    <lineage>
        <taxon>Eukaryota</taxon>
        <taxon>Metazoa</taxon>
        <taxon>Chordata</taxon>
        <taxon>Craniata</taxon>
        <taxon>Vertebrata</taxon>
        <taxon>Euteleostomi</taxon>
        <taxon>Lepidosauria</taxon>
        <taxon>Squamata</taxon>
        <taxon>Bifurcata</taxon>
        <taxon>Unidentata</taxon>
        <taxon>Episquamata</taxon>
        <taxon>Toxicofera</taxon>
        <taxon>Serpentes</taxon>
        <taxon>Colubroidea</taxon>
        <taxon>Elapidae</taxon>
        <taxon>Elapinae</taxon>
        <taxon>Ophiophagus</taxon>
    </lineage>
</organism>
<sequence>MVVQSRLKNLQGWSKPFHLTGRLPLFCDSPLSGSMTIHRSQLVMANSPQSTSCNQITAGQLATANVSQDNSLQHKKRKRKERSEVEKGGETEEREERRQVGERKKGGRKEGVAQFLACRKYESAPEAKAERKKERKNH</sequence>
<comment type="caution">
    <text evidence="2">The sequence shown here is derived from an EMBL/GenBank/DDBJ whole genome shotgun (WGS) entry which is preliminary data.</text>
</comment>
<dbReference type="EMBL" id="AZIM01000890">
    <property type="protein sequence ID" value="ETE68908.1"/>
    <property type="molecule type" value="Genomic_DNA"/>
</dbReference>
<dbReference type="Proteomes" id="UP000018936">
    <property type="component" value="Unassembled WGS sequence"/>
</dbReference>
<feature type="region of interest" description="Disordered" evidence="1">
    <location>
        <begin position="119"/>
        <end position="138"/>
    </location>
</feature>
<dbReference type="AlphaFoldDB" id="V8P4G9"/>
<accession>V8P4G9</accession>
<feature type="region of interest" description="Disordered" evidence="1">
    <location>
        <begin position="63"/>
        <end position="114"/>
    </location>
</feature>
<keyword evidence="3" id="KW-1185">Reference proteome</keyword>
<feature type="non-terminal residue" evidence="2">
    <location>
        <position position="1"/>
    </location>
</feature>
<protein>
    <submittedName>
        <fullName evidence="2">Nst1</fullName>
    </submittedName>
</protein>
<evidence type="ECO:0000256" key="1">
    <source>
        <dbReference type="SAM" id="MobiDB-lite"/>
    </source>
</evidence>
<evidence type="ECO:0000313" key="2">
    <source>
        <dbReference type="EMBL" id="ETE68908.1"/>
    </source>
</evidence>
<feature type="compositionally biased region" description="Basic and acidic residues" evidence="1">
    <location>
        <begin position="81"/>
        <end position="111"/>
    </location>
</feature>
<gene>
    <name evidence="2" type="primary">nst1</name>
    <name evidence="2" type="ORF">L345_05292</name>
</gene>
<name>V8P4G9_OPHHA</name>